<sequence>MIIPIKLAGIALACKTVQVYSNKRNCFLKCNLDESVKNKKFYKPLAVGKTPVPSIINTISQAIASKIKAKARNTHEDYMAVIKNTIPQEAILLTPTYRGKSKAYELWDIDGDRDNELITSYVLNNEITTIVIKKQNDLWNIAAEIKNPECKSLNYRTLANVAGKGKQLLLGYVDKDDNKELSCYTLDNYNANKLFSHRYNKFSLLNMPDKPKGESHNHLVFWNRNDRGSYDLEVKRWDGSRLENPKKHKDILLGGVLPLYAQKLKRNPEKPYNWYHLAVALENAGLNKDALYIIKKARLLKLSKEVKGDFDALEHNIRQKLGQIS</sequence>
<dbReference type="STRING" id="398512.Bccel_4558"/>
<proteinExistence type="predicted"/>
<organism evidence="1 2">
    <name type="scientific">Pseudobacteroides cellulosolvens ATCC 35603 = DSM 2933</name>
    <dbReference type="NCBI Taxonomy" id="398512"/>
    <lineage>
        <taxon>Bacteria</taxon>
        <taxon>Bacillati</taxon>
        <taxon>Bacillota</taxon>
        <taxon>Clostridia</taxon>
        <taxon>Eubacteriales</taxon>
        <taxon>Oscillospiraceae</taxon>
        <taxon>Pseudobacteroides</taxon>
    </lineage>
</organism>
<comment type="caution">
    <text evidence="1">The sequence shown here is derived from an EMBL/GenBank/DDBJ whole genome shotgun (WGS) entry which is preliminary data.</text>
</comment>
<keyword evidence="2" id="KW-1185">Reference proteome</keyword>
<accession>A0A0L6JU90</accession>
<dbReference type="Proteomes" id="UP000036923">
    <property type="component" value="Unassembled WGS sequence"/>
</dbReference>
<dbReference type="eggNOG" id="COG0457">
    <property type="taxonomic scope" value="Bacteria"/>
</dbReference>
<evidence type="ECO:0000313" key="1">
    <source>
        <dbReference type="EMBL" id="KNY29284.1"/>
    </source>
</evidence>
<dbReference type="EMBL" id="LGTC01000001">
    <property type="protein sequence ID" value="KNY29284.1"/>
    <property type="molecule type" value="Genomic_DNA"/>
</dbReference>
<evidence type="ECO:0000313" key="2">
    <source>
        <dbReference type="Proteomes" id="UP000036923"/>
    </source>
</evidence>
<dbReference type="OrthoDB" id="9762883at2"/>
<gene>
    <name evidence="1" type="ORF">Bccel_4558</name>
</gene>
<protein>
    <submittedName>
        <fullName evidence="1">Uncharacterized protein</fullName>
    </submittedName>
</protein>
<reference evidence="2" key="1">
    <citation type="submission" date="2015-07" db="EMBL/GenBank/DDBJ databases">
        <title>Near-Complete Genome Sequence of the Cellulolytic Bacterium Bacteroides (Pseudobacteroides) cellulosolvens ATCC 35603.</title>
        <authorList>
            <person name="Dassa B."/>
            <person name="Utturkar S.M."/>
            <person name="Klingeman D.M."/>
            <person name="Hurt R.A."/>
            <person name="Keller M."/>
            <person name="Xu J."/>
            <person name="Reddy Y.H.K."/>
            <person name="Borovok I."/>
            <person name="Grinberg I.R."/>
            <person name="Lamed R."/>
            <person name="Zhivin O."/>
            <person name="Bayer E.A."/>
            <person name="Brown S.D."/>
        </authorList>
    </citation>
    <scope>NUCLEOTIDE SEQUENCE [LARGE SCALE GENOMIC DNA]</scope>
    <source>
        <strain evidence="2">DSM 2933</strain>
    </source>
</reference>
<name>A0A0L6JU90_9FIRM</name>
<dbReference type="AlphaFoldDB" id="A0A0L6JU90"/>
<dbReference type="RefSeq" id="WP_036935803.1">
    <property type="nucleotide sequence ID" value="NZ_JQKC01000001.1"/>
</dbReference>